<evidence type="ECO:0000256" key="11">
    <source>
        <dbReference type="SAM" id="Phobius"/>
    </source>
</evidence>
<keyword evidence="7" id="KW-0653">Protein transport</keyword>
<evidence type="ECO:0000313" key="12">
    <source>
        <dbReference type="EMBL" id="KAJ1915498.1"/>
    </source>
</evidence>
<evidence type="ECO:0000256" key="5">
    <source>
        <dbReference type="ARBA" id="ARBA00022824"/>
    </source>
</evidence>
<evidence type="ECO:0000313" key="13">
    <source>
        <dbReference type="EMBL" id="KAJ1917431.1"/>
    </source>
</evidence>
<dbReference type="GO" id="GO:0015031">
    <property type="term" value="P:protein transport"/>
    <property type="evidence" value="ECO:0007669"/>
    <property type="project" value="UniProtKB-KW"/>
</dbReference>
<dbReference type="Pfam" id="PF09753">
    <property type="entry name" value="Use1"/>
    <property type="match status" value="1"/>
</dbReference>
<evidence type="ECO:0000256" key="1">
    <source>
        <dbReference type="ARBA" id="ARBA00004163"/>
    </source>
</evidence>
<feature type="region of interest" description="Disordered" evidence="10">
    <location>
        <begin position="1"/>
        <end position="24"/>
    </location>
</feature>
<keyword evidence="9 11" id="KW-0472">Membrane</keyword>
<keyword evidence="5" id="KW-0256">Endoplasmic reticulum</keyword>
<evidence type="ECO:0000256" key="2">
    <source>
        <dbReference type="ARBA" id="ARBA00007891"/>
    </source>
</evidence>
<evidence type="ECO:0000313" key="14">
    <source>
        <dbReference type="Proteomes" id="UP001150569"/>
    </source>
</evidence>
<keyword evidence="8 11" id="KW-1133">Transmembrane helix</keyword>
<evidence type="ECO:0000256" key="7">
    <source>
        <dbReference type="ARBA" id="ARBA00022927"/>
    </source>
</evidence>
<gene>
    <name evidence="13" type="ORF">IWQ60_007787</name>
    <name evidence="12" type="ORF">IWQ60_008423</name>
</gene>
<comment type="subcellular location">
    <subcellularLocation>
        <location evidence="1">Endoplasmic reticulum membrane</location>
        <topology evidence="1">Single-pass type IV membrane protein</topology>
    </subcellularLocation>
</comment>
<evidence type="ECO:0000256" key="10">
    <source>
        <dbReference type="SAM" id="MobiDB-lite"/>
    </source>
</evidence>
<dbReference type="AlphaFoldDB" id="A0A9W7ZWM7"/>
<evidence type="ECO:0000256" key="8">
    <source>
        <dbReference type="ARBA" id="ARBA00022989"/>
    </source>
</evidence>
<dbReference type="Proteomes" id="UP001150569">
    <property type="component" value="Unassembled WGS sequence"/>
</dbReference>
<dbReference type="EMBL" id="JANBPT010000542">
    <property type="protein sequence ID" value="KAJ1917431.1"/>
    <property type="molecule type" value="Genomic_DNA"/>
</dbReference>
<dbReference type="InterPro" id="IPR019150">
    <property type="entry name" value="Vesicle_transport_protein_Use1"/>
</dbReference>
<dbReference type="CDD" id="cd15860">
    <property type="entry name" value="SNARE_USE1"/>
    <property type="match status" value="1"/>
</dbReference>
<dbReference type="PANTHER" id="PTHR13050">
    <property type="entry name" value="USE1-LIKE PROTEIN"/>
    <property type="match status" value="1"/>
</dbReference>
<comment type="similarity">
    <text evidence="2">Belongs to the USE1 family.</text>
</comment>
<dbReference type="OrthoDB" id="4506189at2759"/>
<protein>
    <recommendedName>
        <fullName evidence="15">Vesicle transport protein USE1</fullName>
    </recommendedName>
</protein>
<dbReference type="EMBL" id="JANBPT010000627">
    <property type="protein sequence ID" value="KAJ1915498.1"/>
    <property type="molecule type" value="Genomic_DNA"/>
</dbReference>
<feature type="transmembrane region" description="Helical" evidence="11">
    <location>
        <begin position="98"/>
        <end position="118"/>
    </location>
</feature>
<accession>A0A9W7ZWM7</accession>
<organism evidence="12 14">
    <name type="scientific">Tieghemiomyces parasiticus</name>
    <dbReference type="NCBI Taxonomy" id="78921"/>
    <lineage>
        <taxon>Eukaryota</taxon>
        <taxon>Fungi</taxon>
        <taxon>Fungi incertae sedis</taxon>
        <taxon>Zoopagomycota</taxon>
        <taxon>Kickxellomycotina</taxon>
        <taxon>Dimargaritomycetes</taxon>
        <taxon>Dimargaritales</taxon>
        <taxon>Dimargaritaceae</taxon>
        <taxon>Tieghemiomyces</taxon>
    </lineage>
</organism>
<evidence type="ECO:0008006" key="15">
    <source>
        <dbReference type="Google" id="ProtNLM"/>
    </source>
</evidence>
<comment type="caution">
    <text evidence="12">The sequence shown here is derived from an EMBL/GenBank/DDBJ whole genome shotgun (WGS) entry which is preliminary data.</text>
</comment>
<evidence type="ECO:0000256" key="3">
    <source>
        <dbReference type="ARBA" id="ARBA00022448"/>
    </source>
</evidence>
<evidence type="ECO:0000256" key="6">
    <source>
        <dbReference type="ARBA" id="ARBA00022892"/>
    </source>
</evidence>
<dbReference type="GO" id="GO:0005484">
    <property type="term" value="F:SNAP receptor activity"/>
    <property type="evidence" value="ECO:0007669"/>
    <property type="project" value="TreeGrafter"/>
</dbReference>
<evidence type="ECO:0000256" key="9">
    <source>
        <dbReference type="ARBA" id="ARBA00023136"/>
    </source>
</evidence>
<keyword evidence="6" id="KW-0931">ER-Golgi transport</keyword>
<keyword evidence="14" id="KW-1185">Reference proteome</keyword>
<dbReference type="GO" id="GO:0006890">
    <property type="term" value="P:retrograde vesicle-mediated transport, Golgi to endoplasmic reticulum"/>
    <property type="evidence" value="ECO:0007669"/>
    <property type="project" value="TreeGrafter"/>
</dbReference>
<keyword evidence="3" id="KW-0813">Transport</keyword>
<sequence>MREGNSFRQRKYAPDAPNEEQTDRLLTQHRQVQDELTDDLVRMAQVLKGNSHLFKETLEKDTKTMRDAQEAMGENQTRLARQGTRLGTYSKKAWGTTWLTWSIILAVCLLFMLVYFVIRLFPKRH</sequence>
<dbReference type="GO" id="GO:0005789">
    <property type="term" value="C:endoplasmic reticulum membrane"/>
    <property type="evidence" value="ECO:0007669"/>
    <property type="project" value="UniProtKB-SubCell"/>
</dbReference>
<evidence type="ECO:0000256" key="4">
    <source>
        <dbReference type="ARBA" id="ARBA00022692"/>
    </source>
</evidence>
<dbReference type="PANTHER" id="PTHR13050:SF7">
    <property type="entry name" value="VESICLE TRANSPORT PROTEIN USE1"/>
    <property type="match status" value="1"/>
</dbReference>
<reference evidence="12" key="1">
    <citation type="submission" date="2022-07" db="EMBL/GenBank/DDBJ databases">
        <title>Phylogenomic reconstructions and comparative analyses of Kickxellomycotina fungi.</title>
        <authorList>
            <person name="Reynolds N.K."/>
            <person name="Stajich J.E."/>
            <person name="Barry K."/>
            <person name="Grigoriev I.V."/>
            <person name="Crous P."/>
            <person name="Smith M.E."/>
        </authorList>
    </citation>
    <scope>NUCLEOTIDE SEQUENCE</scope>
    <source>
        <strain evidence="12">RSA 861</strain>
    </source>
</reference>
<proteinExistence type="inferred from homology"/>
<keyword evidence="4 11" id="KW-0812">Transmembrane</keyword>
<name>A0A9W7ZWM7_9FUNG</name>
<dbReference type="GO" id="GO:0031201">
    <property type="term" value="C:SNARE complex"/>
    <property type="evidence" value="ECO:0007669"/>
    <property type="project" value="TreeGrafter"/>
</dbReference>